<evidence type="ECO:0000256" key="1">
    <source>
        <dbReference type="SAM" id="MobiDB-lite"/>
    </source>
</evidence>
<reference evidence="2" key="1">
    <citation type="submission" date="2021-06" db="EMBL/GenBank/DDBJ databases">
        <authorList>
            <person name="Hodson N. C."/>
            <person name="Mongue J. A."/>
            <person name="Jaron S. K."/>
        </authorList>
    </citation>
    <scope>NUCLEOTIDE SEQUENCE</scope>
</reference>
<evidence type="ECO:0000313" key="3">
    <source>
        <dbReference type="Proteomes" id="UP000708208"/>
    </source>
</evidence>
<accession>A0A8J2LD40</accession>
<feature type="region of interest" description="Disordered" evidence="1">
    <location>
        <begin position="1"/>
        <end position="48"/>
    </location>
</feature>
<evidence type="ECO:0000313" key="2">
    <source>
        <dbReference type="EMBL" id="CAG7820128.1"/>
    </source>
</evidence>
<dbReference type="EMBL" id="CAJVCH010470207">
    <property type="protein sequence ID" value="CAG7820128.1"/>
    <property type="molecule type" value="Genomic_DNA"/>
</dbReference>
<proteinExistence type="predicted"/>
<sequence>DPNLSNLEISTSDEDINDDSEEPALPQSSAAAEVSSLPTVQHSAQPPPQMVEVLINTPRGHFKTQLPQGIPTQVTIPAKSKPQGFIPEILSSKLRPRAKKVDYSDSIRKTSHPHNPDTLLVANIHQEEPANYREAMLSLQKEEWKK</sequence>
<feature type="compositionally biased region" description="Polar residues" evidence="1">
    <location>
        <begin position="26"/>
        <end position="44"/>
    </location>
</feature>
<feature type="compositionally biased region" description="Acidic residues" evidence="1">
    <location>
        <begin position="11"/>
        <end position="22"/>
    </location>
</feature>
<protein>
    <submittedName>
        <fullName evidence="2">Uncharacterized protein</fullName>
    </submittedName>
</protein>
<keyword evidence="3" id="KW-1185">Reference proteome</keyword>
<gene>
    <name evidence="2" type="ORF">AFUS01_LOCUS30534</name>
</gene>
<feature type="region of interest" description="Disordered" evidence="1">
    <location>
        <begin position="97"/>
        <end position="117"/>
    </location>
</feature>
<organism evidence="2 3">
    <name type="scientific">Allacma fusca</name>
    <dbReference type="NCBI Taxonomy" id="39272"/>
    <lineage>
        <taxon>Eukaryota</taxon>
        <taxon>Metazoa</taxon>
        <taxon>Ecdysozoa</taxon>
        <taxon>Arthropoda</taxon>
        <taxon>Hexapoda</taxon>
        <taxon>Collembola</taxon>
        <taxon>Symphypleona</taxon>
        <taxon>Sminthuridae</taxon>
        <taxon>Allacma</taxon>
    </lineage>
</organism>
<comment type="caution">
    <text evidence="2">The sequence shown here is derived from an EMBL/GenBank/DDBJ whole genome shotgun (WGS) entry which is preliminary data.</text>
</comment>
<feature type="compositionally biased region" description="Polar residues" evidence="1">
    <location>
        <begin position="1"/>
        <end position="10"/>
    </location>
</feature>
<feature type="non-terminal residue" evidence="2">
    <location>
        <position position="1"/>
    </location>
</feature>
<feature type="compositionally biased region" description="Basic and acidic residues" evidence="1">
    <location>
        <begin position="99"/>
        <end position="108"/>
    </location>
</feature>
<feature type="non-terminal residue" evidence="2">
    <location>
        <position position="146"/>
    </location>
</feature>
<dbReference type="Proteomes" id="UP000708208">
    <property type="component" value="Unassembled WGS sequence"/>
</dbReference>
<dbReference type="AlphaFoldDB" id="A0A8J2LD40"/>
<name>A0A8J2LD40_9HEXA</name>